<evidence type="ECO:0000256" key="8">
    <source>
        <dbReference type="RuleBase" id="RU004447"/>
    </source>
</evidence>
<dbReference type="InterPro" id="IPR007863">
    <property type="entry name" value="Peptidase_M16_C"/>
</dbReference>
<accession>A0ABV0EGK2</accession>
<dbReference type="Pfam" id="PF05193">
    <property type="entry name" value="Peptidase_M16_C"/>
    <property type="match status" value="1"/>
</dbReference>
<evidence type="ECO:0000256" key="4">
    <source>
        <dbReference type="ARBA" id="ARBA00022723"/>
    </source>
</evidence>
<evidence type="ECO:0000259" key="11">
    <source>
        <dbReference type="Pfam" id="PF00675"/>
    </source>
</evidence>
<feature type="signal peptide" evidence="10">
    <location>
        <begin position="1"/>
        <end position="25"/>
    </location>
</feature>
<evidence type="ECO:0000259" key="12">
    <source>
        <dbReference type="Pfam" id="PF05193"/>
    </source>
</evidence>
<feature type="domain" description="Peptidase M16 C-terminal" evidence="12">
    <location>
        <begin position="194"/>
        <end position="376"/>
    </location>
</feature>
<feature type="domain" description="Peptidase M16 N-terminal" evidence="11">
    <location>
        <begin position="40"/>
        <end position="183"/>
    </location>
</feature>
<comment type="cofactor">
    <cofactor evidence="1">
        <name>Zn(2+)</name>
        <dbReference type="ChEBI" id="CHEBI:29105"/>
    </cofactor>
</comment>
<keyword evidence="4" id="KW-0479">Metal-binding</keyword>
<keyword evidence="10" id="KW-0732">Signal</keyword>
<dbReference type="PROSITE" id="PS00143">
    <property type="entry name" value="INSULINASE"/>
    <property type="match status" value="1"/>
</dbReference>
<dbReference type="InterPro" id="IPR050626">
    <property type="entry name" value="Peptidase_M16"/>
</dbReference>
<protein>
    <submittedName>
        <fullName evidence="13">Pitrilysin family protein</fullName>
    </submittedName>
</protein>
<evidence type="ECO:0000313" key="13">
    <source>
        <dbReference type="EMBL" id="MEO1766977.1"/>
    </source>
</evidence>
<keyword evidence="3" id="KW-0645">Protease</keyword>
<sequence>MRRALVARLSATVLLLCMGLLPAWATSRIESHTLANGLRIFVKEDHRAPVVVSQVWYRAGSMDEHNGTTGVAHVLEHMMFKGTRQVPAGEFSRLIAAAGGRENAFTSRDYTAYFQTLQKDKLPLAFRLEADRMANLVLSEQEFAKEIEVVRNERRWRTEDKPQSLVYEALMATALEAHPYRWPVIGWMNDLINMTVADARTWYRRWYAPNNAVLVVVGDVKPHEVFRLAERYFGPLKARPLPGRKPQLEPEQTGPRRVTLKAPAKLPYLIMAWQVPVLKDPENDWEPYALEMLAGVLDANAAARFPTRLVRDSRVAVQAGASYDSIQRGPGLFLVDGTPSEGRTVHDLEAAIRAELSRIQDAGVKEEELARIRSQLIAAQVYQRDSMFYQAMQIGEVVTVGFDPSLVERRIEKLKAVTAEQIKAVARKYLVDDHLTVATLDPQPLDARQTTTPPKGLRHVD</sequence>
<evidence type="ECO:0000256" key="10">
    <source>
        <dbReference type="SAM" id="SignalP"/>
    </source>
</evidence>
<evidence type="ECO:0000256" key="6">
    <source>
        <dbReference type="ARBA" id="ARBA00022833"/>
    </source>
</evidence>
<dbReference type="InterPro" id="IPR011249">
    <property type="entry name" value="Metalloenz_LuxS/M16"/>
</dbReference>
<evidence type="ECO:0000256" key="1">
    <source>
        <dbReference type="ARBA" id="ARBA00001947"/>
    </source>
</evidence>
<dbReference type="Pfam" id="PF00675">
    <property type="entry name" value="Peptidase_M16"/>
    <property type="match status" value="1"/>
</dbReference>
<evidence type="ECO:0000256" key="9">
    <source>
        <dbReference type="SAM" id="MobiDB-lite"/>
    </source>
</evidence>
<dbReference type="InterPro" id="IPR001431">
    <property type="entry name" value="Pept_M16_Zn_BS"/>
</dbReference>
<evidence type="ECO:0000256" key="2">
    <source>
        <dbReference type="ARBA" id="ARBA00007261"/>
    </source>
</evidence>
<dbReference type="Gene3D" id="3.30.830.10">
    <property type="entry name" value="Metalloenzyme, LuxS/M16 peptidase-like"/>
    <property type="match status" value="2"/>
</dbReference>
<reference evidence="13 14" key="1">
    <citation type="submission" date="2024-02" db="EMBL/GenBank/DDBJ databases">
        <title>New thermophilic sulfur-oxidizing bacteria from a hot springs of the Uzon caldera (Kamchatka, Russia).</title>
        <authorList>
            <person name="Dukat A.M."/>
            <person name="Elcheninov A.G."/>
            <person name="Frolov E.N."/>
        </authorList>
    </citation>
    <scope>NUCLEOTIDE SEQUENCE [LARGE SCALE GENOMIC DNA]</scope>
    <source>
        <strain evidence="13 14">AK1</strain>
    </source>
</reference>
<dbReference type="EMBL" id="JBAJEX010000004">
    <property type="protein sequence ID" value="MEO1766977.1"/>
    <property type="molecule type" value="Genomic_DNA"/>
</dbReference>
<evidence type="ECO:0000256" key="5">
    <source>
        <dbReference type="ARBA" id="ARBA00022801"/>
    </source>
</evidence>
<dbReference type="PANTHER" id="PTHR43690">
    <property type="entry name" value="NARDILYSIN"/>
    <property type="match status" value="1"/>
</dbReference>
<organism evidence="13 14">
    <name type="scientific">Thiobacter aerophilum</name>
    <dbReference type="NCBI Taxonomy" id="3121275"/>
    <lineage>
        <taxon>Bacteria</taxon>
        <taxon>Pseudomonadati</taxon>
        <taxon>Pseudomonadota</taxon>
        <taxon>Betaproteobacteria</taxon>
        <taxon>Burkholderiales</taxon>
        <taxon>Thiobacteraceae</taxon>
        <taxon>Thiobacter</taxon>
    </lineage>
</organism>
<keyword evidence="5" id="KW-0378">Hydrolase</keyword>
<comment type="similarity">
    <text evidence="2 8">Belongs to the peptidase M16 family.</text>
</comment>
<evidence type="ECO:0000256" key="7">
    <source>
        <dbReference type="ARBA" id="ARBA00023049"/>
    </source>
</evidence>
<dbReference type="RefSeq" id="WP_347308086.1">
    <property type="nucleotide sequence ID" value="NZ_JBAJEX010000004.1"/>
</dbReference>
<dbReference type="InterPro" id="IPR011765">
    <property type="entry name" value="Pept_M16_N"/>
</dbReference>
<keyword evidence="7" id="KW-0482">Metalloprotease</keyword>
<gene>
    <name evidence="13" type="ORF">V6E02_07120</name>
</gene>
<keyword evidence="14" id="KW-1185">Reference proteome</keyword>
<keyword evidence="6" id="KW-0862">Zinc</keyword>
<name>A0ABV0EGK2_9BURK</name>
<dbReference type="SUPFAM" id="SSF63411">
    <property type="entry name" value="LuxS/MPP-like metallohydrolase"/>
    <property type="match status" value="2"/>
</dbReference>
<evidence type="ECO:0000256" key="3">
    <source>
        <dbReference type="ARBA" id="ARBA00022670"/>
    </source>
</evidence>
<proteinExistence type="inferred from homology"/>
<evidence type="ECO:0000313" key="14">
    <source>
        <dbReference type="Proteomes" id="UP001482231"/>
    </source>
</evidence>
<feature type="chain" id="PRO_5047300353" evidence="10">
    <location>
        <begin position="26"/>
        <end position="461"/>
    </location>
</feature>
<dbReference type="PANTHER" id="PTHR43690:SF17">
    <property type="entry name" value="PROTEIN YHJJ"/>
    <property type="match status" value="1"/>
</dbReference>
<comment type="caution">
    <text evidence="13">The sequence shown here is derived from an EMBL/GenBank/DDBJ whole genome shotgun (WGS) entry which is preliminary data.</text>
</comment>
<dbReference type="Proteomes" id="UP001482231">
    <property type="component" value="Unassembled WGS sequence"/>
</dbReference>
<feature type="region of interest" description="Disordered" evidence="9">
    <location>
        <begin position="442"/>
        <end position="461"/>
    </location>
</feature>